<gene>
    <name evidence="8" type="ORF">ALECFALPRED_001352</name>
</gene>
<evidence type="ECO:0000313" key="9">
    <source>
        <dbReference type="Proteomes" id="UP000664203"/>
    </source>
</evidence>
<accession>A0A8H3EKP9</accession>
<proteinExistence type="predicted"/>
<dbReference type="InterPro" id="IPR011701">
    <property type="entry name" value="MFS"/>
</dbReference>
<dbReference type="EMBL" id="CAJPDR010000013">
    <property type="protein sequence ID" value="CAF9905807.1"/>
    <property type="molecule type" value="Genomic_DNA"/>
</dbReference>
<keyword evidence="4 6" id="KW-0472">Membrane</keyword>
<evidence type="ECO:0000256" key="2">
    <source>
        <dbReference type="ARBA" id="ARBA00022692"/>
    </source>
</evidence>
<reference evidence="8" key="1">
    <citation type="submission" date="2021-03" db="EMBL/GenBank/DDBJ databases">
        <authorList>
            <person name="Tagirdzhanova G."/>
        </authorList>
    </citation>
    <scope>NUCLEOTIDE SEQUENCE</scope>
</reference>
<dbReference type="GO" id="GO:0016020">
    <property type="term" value="C:membrane"/>
    <property type="evidence" value="ECO:0007669"/>
    <property type="project" value="UniProtKB-SubCell"/>
</dbReference>
<protein>
    <recommendedName>
        <fullName evidence="7">Major facilitator superfamily (MFS) profile domain-containing protein</fullName>
    </recommendedName>
</protein>
<dbReference type="GO" id="GO:0022857">
    <property type="term" value="F:transmembrane transporter activity"/>
    <property type="evidence" value="ECO:0007669"/>
    <property type="project" value="InterPro"/>
</dbReference>
<feature type="domain" description="Major facilitator superfamily (MFS) profile" evidence="7">
    <location>
        <begin position="33"/>
        <end position="249"/>
    </location>
</feature>
<dbReference type="InterPro" id="IPR036259">
    <property type="entry name" value="MFS_trans_sf"/>
</dbReference>
<comment type="subcellular location">
    <subcellularLocation>
        <location evidence="1">Membrane</location>
        <topology evidence="1">Multi-pass membrane protein</topology>
    </subcellularLocation>
</comment>
<dbReference type="PANTHER" id="PTHR23502">
    <property type="entry name" value="MAJOR FACILITATOR SUPERFAMILY"/>
    <property type="match status" value="1"/>
</dbReference>
<evidence type="ECO:0000259" key="7">
    <source>
        <dbReference type="PROSITE" id="PS50850"/>
    </source>
</evidence>
<feature type="transmembrane region" description="Helical" evidence="6">
    <location>
        <begin position="35"/>
        <end position="57"/>
    </location>
</feature>
<evidence type="ECO:0000256" key="6">
    <source>
        <dbReference type="SAM" id="Phobius"/>
    </source>
</evidence>
<evidence type="ECO:0000256" key="3">
    <source>
        <dbReference type="ARBA" id="ARBA00022989"/>
    </source>
</evidence>
<feature type="transmembrane region" description="Helical" evidence="6">
    <location>
        <begin position="159"/>
        <end position="177"/>
    </location>
</feature>
<sequence length="249" mass="27368">MTKELEGVSSKTVGFQGQDDPSDPLNWSTTYKWSVVCLVSMFTTVVTFATLMCTPATPQILDEFESHNTVYPVILVSIWELGEGIGVLIIAPLSELFGRLPVWHTANVLFCLFSVTGALSTNIHMLIAFRFLNGVAVVALALEPAIISDLFPQEKRGMPMALTSIAPLLGPVVAPIIGSYLSQARGWRWVFWLVTVVAGTFEVLSIFVLRETYRVKILRKKTQRLRSEMGDVSLVSQYGDAHGSNTSVA</sequence>
<dbReference type="AlphaFoldDB" id="A0A8H3EKP9"/>
<keyword evidence="2 6" id="KW-0812">Transmembrane</keyword>
<feature type="region of interest" description="Disordered" evidence="5">
    <location>
        <begin position="1"/>
        <end position="21"/>
    </location>
</feature>
<comment type="caution">
    <text evidence="8">The sequence shown here is derived from an EMBL/GenBank/DDBJ whole genome shotgun (WGS) entry which is preliminary data.</text>
</comment>
<dbReference type="OrthoDB" id="5296287at2759"/>
<evidence type="ECO:0000256" key="4">
    <source>
        <dbReference type="ARBA" id="ARBA00023136"/>
    </source>
</evidence>
<dbReference type="Pfam" id="PF07690">
    <property type="entry name" value="MFS_1"/>
    <property type="match status" value="1"/>
</dbReference>
<evidence type="ECO:0000256" key="1">
    <source>
        <dbReference type="ARBA" id="ARBA00004141"/>
    </source>
</evidence>
<feature type="transmembrane region" description="Helical" evidence="6">
    <location>
        <begin position="102"/>
        <end position="121"/>
    </location>
</feature>
<name>A0A8H3EKP9_9LECA</name>
<dbReference type="Gene3D" id="1.20.1720.10">
    <property type="entry name" value="Multidrug resistance protein D"/>
    <property type="match status" value="1"/>
</dbReference>
<evidence type="ECO:0000313" key="8">
    <source>
        <dbReference type="EMBL" id="CAF9905807.1"/>
    </source>
</evidence>
<dbReference type="Proteomes" id="UP000664203">
    <property type="component" value="Unassembled WGS sequence"/>
</dbReference>
<keyword evidence="9" id="KW-1185">Reference proteome</keyword>
<keyword evidence="3 6" id="KW-1133">Transmembrane helix</keyword>
<feature type="transmembrane region" description="Helical" evidence="6">
    <location>
        <begin position="127"/>
        <end position="147"/>
    </location>
</feature>
<evidence type="ECO:0000256" key="5">
    <source>
        <dbReference type="SAM" id="MobiDB-lite"/>
    </source>
</evidence>
<dbReference type="PANTHER" id="PTHR23502:SF163">
    <property type="entry name" value="MAJOR FACILITATOR SUPERFAMILY (MFS) PROFILE DOMAIN-CONTAINING PROTEIN"/>
    <property type="match status" value="1"/>
</dbReference>
<dbReference type="PROSITE" id="PS50850">
    <property type="entry name" value="MFS"/>
    <property type="match status" value="1"/>
</dbReference>
<feature type="transmembrane region" description="Helical" evidence="6">
    <location>
        <begin position="189"/>
        <end position="209"/>
    </location>
</feature>
<feature type="transmembrane region" description="Helical" evidence="6">
    <location>
        <begin position="69"/>
        <end position="90"/>
    </location>
</feature>
<organism evidence="8 9">
    <name type="scientific">Alectoria fallacina</name>
    <dbReference type="NCBI Taxonomy" id="1903189"/>
    <lineage>
        <taxon>Eukaryota</taxon>
        <taxon>Fungi</taxon>
        <taxon>Dikarya</taxon>
        <taxon>Ascomycota</taxon>
        <taxon>Pezizomycotina</taxon>
        <taxon>Lecanoromycetes</taxon>
        <taxon>OSLEUM clade</taxon>
        <taxon>Lecanoromycetidae</taxon>
        <taxon>Lecanorales</taxon>
        <taxon>Lecanorineae</taxon>
        <taxon>Parmeliaceae</taxon>
        <taxon>Alectoria</taxon>
    </lineage>
</organism>
<dbReference type="InterPro" id="IPR020846">
    <property type="entry name" value="MFS_dom"/>
</dbReference>
<dbReference type="SUPFAM" id="SSF103473">
    <property type="entry name" value="MFS general substrate transporter"/>
    <property type="match status" value="1"/>
</dbReference>